<reference evidence="2 3" key="1">
    <citation type="submission" date="2015-11" db="EMBL/GenBank/DDBJ databases">
        <authorList>
            <person name="Zhang Y."/>
            <person name="Guo Z."/>
        </authorList>
    </citation>
    <scope>NUCLEOTIDE SEQUENCE [LARGE SCALE GENOMIC DNA]</scope>
    <source>
        <strain evidence="2 3">ChDC F174</strain>
    </source>
</reference>
<proteinExistence type="predicted"/>
<sequence>MKKVLFFMMFLFIVNTFAEDSVAEKVFDEIRESYTYKERMEYIMNKEEYLSIFTGNPISTKRYIAEIASCYVIDVYEHMKPDLNKDYSANKYEKNLKYKALDDGNGIFIIPEARLTGFISLISEDVFLCDPKGIPFDTENLYIITATGDHYWMLMDSNRDIKKILYKVNGYGKWKNNK</sequence>
<keyword evidence="1" id="KW-0732">Signal</keyword>
<evidence type="ECO:0000313" key="2">
    <source>
        <dbReference type="EMBL" id="ALQ40930.1"/>
    </source>
</evidence>
<dbReference type="AlphaFoldDB" id="A0A0S2ZPM4"/>
<evidence type="ECO:0000313" key="3">
    <source>
        <dbReference type="Proteomes" id="UP000063275"/>
    </source>
</evidence>
<accession>A0A0S2ZPM4</accession>
<dbReference type="RefSeq" id="WP_029493819.1">
    <property type="nucleotide sequence ID" value="NZ_ATKF01000105.1"/>
</dbReference>
<dbReference type="KEGG" id="fhw:RN87_10435"/>
<dbReference type="EMBL" id="CP013331">
    <property type="protein sequence ID" value="ALQ40930.1"/>
    <property type="molecule type" value="Genomic_DNA"/>
</dbReference>
<name>A0A0S2ZPM4_9FUSO</name>
<feature type="chain" id="PRO_5006608775" evidence="1">
    <location>
        <begin position="19"/>
        <end position="178"/>
    </location>
</feature>
<protein>
    <submittedName>
        <fullName evidence="2">Uncharacterized protein</fullName>
    </submittedName>
</protein>
<dbReference type="Proteomes" id="UP000063275">
    <property type="component" value="Chromosome"/>
</dbReference>
<organism evidence="2">
    <name type="scientific">Fusobacterium hwasookii ChDC F174</name>
    <dbReference type="NCBI Taxonomy" id="1307442"/>
    <lineage>
        <taxon>Bacteria</taxon>
        <taxon>Fusobacteriati</taxon>
        <taxon>Fusobacteriota</taxon>
        <taxon>Fusobacteriia</taxon>
        <taxon>Fusobacteriales</taxon>
        <taxon>Fusobacteriaceae</taxon>
        <taxon>Fusobacterium</taxon>
    </lineage>
</organism>
<evidence type="ECO:0000256" key="1">
    <source>
        <dbReference type="SAM" id="SignalP"/>
    </source>
</evidence>
<feature type="signal peptide" evidence="1">
    <location>
        <begin position="1"/>
        <end position="18"/>
    </location>
</feature>
<gene>
    <name evidence="2" type="ORF">RN87_10435</name>
</gene>